<dbReference type="Pfam" id="PF17917">
    <property type="entry name" value="RT_RNaseH"/>
    <property type="match status" value="1"/>
</dbReference>
<organism evidence="8 9">
    <name type="scientific">Lithospermum erythrorhizon</name>
    <name type="common">Purple gromwell</name>
    <name type="synonym">Lithospermum officinale var. erythrorhizon</name>
    <dbReference type="NCBI Taxonomy" id="34254"/>
    <lineage>
        <taxon>Eukaryota</taxon>
        <taxon>Viridiplantae</taxon>
        <taxon>Streptophyta</taxon>
        <taxon>Embryophyta</taxon>
        <taxon>Tracheophyta</taxon>
        <taxon>Spermatophyta</taxon>
        <taxon>Magnoliopsida</taxon>
        <taxon>eudicotyledons</taxon>
        <taxon>Gunneridae</taxon>
        <taxon>Pentapetalae</taxon>
        <taxon>asterids</taxon>
        <taxon>lamiids</taxon>
        <taxon>Boraginales</taxon>
        <taxon>Boraginaceae</taxon>
        <taxon>Boraginoideae</taxon>
        <taxon>Lithospermeae</taxon>
        <taxon>Lithospermum</taxon>
    </lineage>
</organism>
<evidence type="ECO:0000256" key="1">
    <source>
        <dbReference type="ARBA" id="ARBA00022679"/>
    </source>
</evidence>
<keyword evidence="6" id="KW-0695">RNA-directed DNA polymerase</keyword>
<dbReference type="InterPro" id="IPR041373">
    <property type="entry name" value="RT_RNaseH"/>
</dbReference>
<protein>
    <recommendedName>
        <fullName evidence="7">Reverse transcriptase RNase H-like domain-containing protein</fullName>
    </recommendedName>
</protein>
<name>A0AAV3Q0I1_LITER</name>
<evidence type="ECO:0000256" key="5">
    <source>
        <dbReference type="ARBA" id="ARBA00022801"/>
    </source>
</evidence>
<dbReference type="GO" id="GO:0004519">
    <property type="term" value="F:endonuclease activity"/>
    <property type="evidence" value="ECO:0007669"/>
    <property type="project" value="UniProtKB-KW"/>
</dbReference>
<keyword evidence="1" id="KW-0808">Transferase</keyword>
<proteinExistence type="predicted"/>
<dbReference type="GO" id="GO:0016787">
    <property type="term" value="F:hydrolase activity"/>
    <property type="evidence" value="ECO:0007669"/>
    <property type="project" value="UniProtKB-KW"/>
</dbReference>
<evidence type="ECO:0000256" key="6">
    <source>
        <dbReference type="ARBA" id="ARBA00022918"/>
    </source>
</evidence>
<evidence type="ECO:0000256" key="3">
    <source>
        <dbReference type="ARBA" id="ARBA00022722"/>
    </source>
</evidence>
<gene>
    <name evidence="8" type="ORF">LIER_14197</name>
</gene>
<reference evidence="8 9" key="1">
    <citation type="submission" date="2024-01" db="EMBL/GenBank/DDBJ databases">
        <title>The complete chloroplast genome sequence of Lithospermum erythrorhizon: insights into the phylogenetic relationship among Boraginaceae species and the maternal lineages of purple gromwells.</title>
        <authorList>
            <person name="Okada T."/>
            <person name="Watanabe K."/>
        </authorList>
    </citation>
    <scope>NUCLEOTIDE SEQUENCE [LARGE SCALE GENOMIC DNA]</scope>
</reference>
<dbReference type="Proteomes" id="UP001454036">
    <property type="component" value="Unassembled WGS sequence"/>
</dbReference>
<keyword evidence="2" id="KW-0548">Nucleotidyltransferase</keyword>
<keyword evidence="3" id="KW-0540">Nuclease</keyword>
<keyword evidence="9" id="KW-1185">Reference proteome</keyword>
<evidence type="ECO:0000259" key="7">
    <source>
        <dbReference type="Pfam" id="PF17917"/>
    </source>
</evidence>
<evidence type="ECO:0000256" key="4">
    <source>
        <dbReference type="ARBA" id="ARBA00022759"/>
    </source>
</evidence>
<keyword evidence="4" id="KW-0255">Endonuclease</keyword>
<keyword evidence="5" id="KW-0378">Hydrolase</keyword>
<dbReference type="EMBL" id="BAABME010002949">
    <property type="protein sequence ID" value="GAA0156793.1"/>
    <property type="molecule type" value="Genomic_DNA"/>
</dbReference>
<evidence type="ECO:0000313" key="8">
    <source>
        <dbReference type="EMBL" id="GAA0156793.1"/>
    </source>
</evidence>
<sequence>MLIKSPEASDHEANLRESFENLRNQRGIEPNPNKIGGTTVDREVDRVVGRLYMPCKVPYLSSMPEKRDETSSGTQNLYLAVSESALSSVMIREKDKVQWSVYFVSRLMRGAETRYPLTEKMVFALIVAARKLKHYFEANPIEVITDQPLRKILENPSFSG</sequence>
<dbReference type="PANTHER" id="PTHR48475">
    <property type="entry name" value="RIBONUCLEASE H"/>
    <property type="match status" value="1"/>
</dbReference>
<dbReference type="SUPFAM" id="SSF56672">
    <property type="entry name" value="DNA/RNA polymerases"/>
    <property type="match status" value="1"/>
</dbReference>
<comment type="caution">
    <text evidence="8">The sequence shown here is derived from an EMBL/GenBank/DDBJ whole genome shotgun (WGS) entry which is preliminary data.</text>
</comment>
<evidence type="ECO:0000313" key="9">
    <source>
        <dbReference type="Proteomes" id="UP001454036"/>
    </source>
</evidence>
<dbReference type="GO" id="GO:0003964">
    <property type="term" value="F:RNA-directed DNA polymerase activity"/>
    <property type="evidence" value="ECO:0007669"/>
    <property type="project" value="UniProtKB-KW"/>
</dbReference>
<feature type="domain" description="Reverse transcriptase RNase H-like" evidence="7">
    <location>
        <begin position="76"/>
        <end position="148"/>
    </location>
</feature>
<dbReference type="AlphaFoldDB" id="A0AAV3Q0I1"/>
<dbReference type="PANTHER" id="PTHR48475:SF2">
    <property type="entry name" value="RIBONUCLEASE H"/>
    <property type="match status" value="1"/>
</dbReference>
<accession>A0AAV3Q0I1</accession>
<dbReference type="InterPro" id="IPR043502">
    <property type="entry name" value="DNA/RNA_pol_sf"/>
</dbReference>
<evidence type="ECO:0000256" key="2">
    <source>
        <dbReference type="ARBA" id="ARBA00022695"/>
    </source>
</evidence>